<dbReference type="Gene3D" id="3.40.50.1980">
    <property type="entry name" value="Nitrogenase molybdenum iron protein domain"/>
    <property type="match status" value="2"/>
</dbReference>
<dbReference type="OrthoDB" id="6495095at2"/>
<dbReference type="AlphaFoldDB" id="A0A4P9K7M3"/>
<evidence type="ECO:0000256" key="3">
    <source>
        <dbReference type="SAM" id="SignalP"/>
    </source>
</evidence>
<dbReference type="PROSITE" id="PS50983">
    <property type="entry name" value="FE_B12_PBP"/>
    <property type="match status" value="1"/>
</dbReference>
<proteinExistence type="predicted"/>
<evidence type="ECO:0000313" key="5">
    <source>
        <dbReference type="EMBL" id="QCU90346.1"/>
    </source>
</evidence>
<keyword evidence="2" id="KW-0175">Coiled coil</keyword>
<protein>
    <submittedName>
        <fullName evidence="5">Cobalamin-binding protein</fullName>
    </submittedName>
</protein>
<sequence length="295" mass="33263">MVIQIAPFLNRYAKAVLLLCGLTGFSANGLANSDSNRDIQRIVSLSPHLTELVYSAGGGAKLVGAIEYSDYPAQAKSLPRVGNYQSINIERIIALKPDLILSWKNGNRARDIEKLQSLGFNVWQTQTNNLEDIGHLIAAIGKRLGTKKIAENKNRQLQKTLQDLSQQYAQREKISTFYQLWQRPLMTVNGSHFISLALNICGAENIFAELPLIAPEVSIESVINANPKLILLGGQKQFQQSWMQDWQTYDLISAVKNQQIYRLDNNLLQRPTERFIKALPELCRTIDQARLKMDE</sequence>
<dbReference type="PANTHER" id="PTHR30535">
    <property type="entry name" value="VITAMIN B12-BINDING PROTEIN"/>
    <property type="match status" value="1"/>
</dbReference>
<organism evidence="5 6">
    <name type="scientific">Thiomicrorhabdus sediminis</name>
    <dbReference type="NCBI Taxonomy" id="2580412"/>
    <lineage>
        <taxon>Bacteria</taxon>
        <taxon>Pseudomonadati</taxon>
        <taxon>Pseudomonadota</taxon>
        <taxon>Gammaproteobacteria</taxon>
        <taxon>Thiotrichales</taxon>
        <taxon>Piscirickettsiaceae</taxon>
        <taxon>Thiomicrorhabdus</taxon>
    </lineage>
</organism>
<name>A0A4P9K7M3_9GAMM</name>
<dbReference type="EMBL" id="CP040602">
    <property type="protein sequence ID" value="QCU90346.1"/>
    <property type="molecule type" value="Genomic_DNA"/>
</dbReference>
<dbReference type="Proteomes" id="UP000304864">
    <property type="component" value="Chromosome"/>
</dbReference>
<evidence type="ECO:0000256" key="2">
    <source>
        <dbReference type="SAM" id="Coils"/>
    </source>
</evidence>
<evidence type="ECO:0000313" key="6">
    <source>
        <dbReference type="Proteomes" id="UP000304864"/>
    </source>
</evidence>
<evidence type="ECO:0000259" key="4">
    <source>
        <dbReference type="PROSITE" id="PS50983"/>
    </source>
</evidence>
<reference evidence="5 6" key="1">
    <citation type="submission" date="2019-05" db="EMBL/GenBank/DDBJ databases">
        <title>Thiomicrorhabdus sediminis sp. nov, a novel sulfur-oxidizing bacterium isolated from coastal sediment.</title>
        <authorList>
            <person name="Liu X."/>
        </authorList>
    </citation>
    <scope>NUCLEOTIDE SEQUENCE [LARGE SCALE GENOMIC DNA]</scope>
    <source>
        <strain evidence="5 6">G1</strain>
    </source>
</reference>
<dbReference type="NCBIfam" id="NF038402">
    <property type="entry name" value="TroA_like"/>
    <property type="match status" value="1"/>
</dbReference>
<dbReference type="GO" id="GO:0071281">
    <property type="term" value="P:cellular response to iron ion"/>
    <property type="evidence" value="ECO:0007669"/>
    <property type="project" value="TreeGrafter"/>
</dbReference>
<dbReference type="InterPro" id="IPR054828">
    <property type="entry name" value="Vit_B12_bind_prot"/>
</dbReference>
<accession>A0A4P9K7M3</accession>
<keyword evidence="6" id="KW-1185">Reference proteome</keyword>
<gene>
    <name evidence="5" type="ORF">FE785_06735</name>
</gene>
<keyword evidence="1 3" id="KW-0732">Signal</keyword>
<feature type="coiled-coil region" evidence="2">
    <location>
        <begin position="147"/>
        <end position="174"/>
    </location>
</feature>
<evidence type="ECO:0000256" key="1">
    <source>
        <dbReference type="ARBA" id="ARBA00022729"/>
    </source>
</evidence>
<dbReference type="CDD" id="cd01144">
    <property type="entry name" value="BtuF"/>
    <property type="match status" value="1"/>
</dbReference>
<dbReference type="InterPro" id="IPR050902">
    <property type="entry name" value="ABC_Transporter_SBP"/>
</dbReference>
<dbReference type="Pfam" id="PF01497">
    <property type="entry name" value="Peripla_BP_2"/>
    <property type="match status" value="1"/>
</dbReference>
<dbReference type="SUPFAM" id="SSF53807">
    <property type="entry name" value="Helical backbone' metal receptor"/>
    <property type="match status" value="1"/>
</dbReference>
<dbReference type="PANTHER" id="PTHR30535:SF34">
    <property type="entry name" value="MOLYBDATE-BINDING PROTEIN MOLA"/>
    <property type="match status" value="1"/>
</dbReference>
<feature type="chain" id="PRO_5020703226" evidence="3">
    <location>
        <begin position="32"/>
        <end position="295"/>
    </location>
</feature>
<feature type="signal peptide" evidence="3">
    <location>
        <begin position="1"/>
        <end position="31"/>
    </location>
</feature>
<dbReference type="InterPro" id="IPR002491">
    <property type="entry name" value="ABC_transptr_periplasmic_BD"/>
</dbReference>
<feature type="domain" description="Fe/B12 periplasmic-binding" evidence="4">
    <location>
        <begin position="41"/>
        <end position="290"/>
    </location>
</feature>
<dbReference type="KEGG" id="thig:FE785_06735"/>